<name>A0A915IKN4_ROMCU</name>
<accession>A0A915IKN4</accession>
<keyword evidence="1" id="KW-1185">Reference proteome</keyword>
<sequence>IVRQKSLSHNKKTVIKSTEEYIQEEKRDTIRMKQNQQSANTAFPSKRCFLWPISGMSWSDNAFPGSKITALHK</sequence>
<proteinExistence type="predicted"/>
<dbReference type="WBParaSite" id="nRc.2.0.1.t14571-RA">
    <property type="protein sequence ID" value="nRc.2.0.1.t14571-RA"/>
    <property type="gene ID" value="nRc.2.0.1.g14571"/>
</dbReference>
<dbReference type="AlphaFoldDB" id="A0A915IKN4"/>
<protein>
    <submittedName>
        <fullName evidence="2">Uncharacterized protein</fullName>
    </submittedName>
</protein>
<dbReference type="Proteomes" id="UP000887565">
    <property type="component" value="Unplaced"/>
</dbReference>
<reference evidence="2" key="1">
    <citation type="submission" date="2022-11" db="UniProtKB">
        <authorList>
            <consortium name="WormBaseParasite"/>
        </authorList>
    </citation>
    <scope>IDENTIFICATION</scope>
</reference>
<evidence type="ECO:0000313" key="1">
    <source>
        <dbReference type="Proteomes" id="UP000887565"/>
    </source>
</evidence>
<organism evidence="1 2">
    <name type="scientific">Romanomermis culicivorax</name>
    <name type="common">Nematode worm</name>
    <dbReference type="NCBI Taxonomy" id="13658"/>
    <lineage>
        <taxon>Eukaryota</taxon>
        <taxon>Metazoa</taxon>
        <taxon>Ecdysozoa</taxon>
        <taxon>Nematoda</taxon>
        <taxon>Enoplea</taxon>
        <taxon>Dorylaimia</taxon>
        <taxon>Mermithida</taxon>
        <taxon>Mermithoidea</taxon>
        <taxon>Mermithidae</taxon>
        <taxon>Romanomermis</taxon>
    </lineage>
</organism>
<evidence type="ECO:0000313" key="2">
    <source>
        <dbReference type="WBParaSite" id="nRc.2.0.1.t14571-RA"/>
    </source>
</evidence>